<comment type="caution">
    <text evidence="3">The sequence shown here is derived from an EMBL/GenBank/DDBJ whole genome shotgun (WGS) entry which is preliminary data.</text>
</comment>
<dbReference type="Proteomes" id="UP000729402">
    <property type="component" value="Unassembled WGS sequence"/>
</dbReference>
<keyword evidence="4" id="KW-1185">Reference proteome</keyword>
<dbReference type="EMBL" id="JAAALK010000283">
    <property type="protein sequence ID" value="KAG8075157.1"/>
    <property type="molecule type" value="Genomic_DNA"/>
</dbReference>
<protein>
    <submittedName>
        <fullName evidence="3">Uncharacterized protein</fullName>
    </submittedName>
</protein>
<dbReference type="GO" id="GO:0016757">
    <property type="term" value="F:glycosyltransferase activity"/>
    <property type="evidence" value="ECO:0007669"/>
    <property type="project" value="UniProtKB-KW"/>
</dbReference>
<evidence type="ECO:0000313" key="4">
    <source>
        <dbReference type="Proteomes" id="UP000729402"/>
    </source>
</evidence>
<accession>A0A8J5T135</accession>
<evidence type="ECO:0000256" key="2">
    <source>
        <dbReference type="ARBA" id="ARBA00022679"/>
    </source>
</evidence>
<name>A0A8J5T135_ZIZPA</name>
<sequence length="155" mass="17752">MYGNDNWINSYLDAILDAGKGATAAAGGDRPSLLLRERGHFSPARYFVEEVITGYDETDLYKTWLRANAMRSPQERNTRLENMTWRIWNLARKKKEVCLCTFGRPATDHYEFQGEGFLELASGSGDHFQRLQREVPTDLEQSPTRLTEVAGEEEM</sequence>
<dbReference type="PANTHER" id="PTHR46039">
    <property type="entry name" value="SUCROSE-PHOSPHATE SYNTHASE 3-RELATED"/>
    <property type="match status" value="1"/>
</dbReference>
<gene>
    <name evidence="3" type="ORF">GUJ93_ZPchr0006g44299</name>
</gene>
<reference evidence="3" key="2">
    <citation type="submission" date="2021-02" db="EMBL/GenBank/DDBJ databases">
        <authorList>
            <person name="Kimball J.A."/>
            <person name="Haas M.W."/>
            <person name="Macchietto M."/>
            <person name="Kono T."/>
            <person name="Duquette J."/>
            <person name="Shao M."/>
        </authorList>
    </citation>
    <scope>NUCLEOTIDE SEQUENCE</scope>
    <source>
        <tissue evidence="3">Fresh leaf tissue</tissue>
    </source>
</reference>
<dbReference type="OrthoDB" id="674531at2759"/>
<evidence type="ECO:0000313" key="3">
    <source>
        <dbReference type="EMBL" id="KAG8075157.1"/>
    </source>
</evidence>
<evidence type="ECO:0000256" key="1">
    <source>
        <dbReference type="ARBA" id="ARBA00022676"/>
    </source>
</evidence>
<dbReference type="InterPro" id="IPR044161">
    <property type="entry name" value="SPS"/>
</dbReference>
<organism evidence="3 4">
    <name type="scientific">Zizania palustris</name>
    <name type="common">Northern wild rice</name>
    <dbReference type="NCBI Taxonomy" id="103762"/>
    <lineage>
        <taxon>Eukaryota</taxon>
        <taxon>Viridiplantae</taxon>
        <taxon>Streptophyta</taxon>
        <taxon>Embryophyta</taxon>
        <taxon>Tracheophyta</taxon>
        <taxon>Spermatophyta</taxon>
        <taxon>Magnoliopsida</taxon>
        <taxon>Liliopsida</taxon>
        <taxon>Poales</taxon>
        <taxon>Poaceae</taxon>
        <taxon>BOP clade</taxon>
        <taxon>Oryzoideae</taxon>
        <taxon>Oryzeae</taxon>
        <taxon>Zizaniinae</taxon>
        <taxon>Zizania</taxon>
    </lineage>
</organism>
<dbReference type="PANTHER" id="PTHR46039:SF2">
    <property type="entry name" value="SUCROSE-PHOSPHATE SYNTHASE 1"/>
    <property type="match status" value="1"/>
</dbReference>
<keyword evidence="1" id="KW-0328">Glycosyltransferase</keyword>
<reference evidence="3" key="1">
    <citation type="journal article" date="2021" name="bioRxiv">
        <title>Whole Genome Assembly and Annotation of Northern Wild Rice, Zizania palustris L., Supports a Whole Genome Duplication in the Zizania Genus.</title>
        <authorList>
            <person name="Haas M."/>
            <person name="Kono T."/>
            <person name="Macchietto M."/>
            <person name="Millas R."/>
            <person name="McGilp L."/>
            <person name="Shao M."/>
            <person name="Duquette J."/>
            <person name="Hirsch C.N."/>
            <person name="Kimball J."/>
        </authorList>
    </citation>
    <scope>NUCLEOTIDE SEQUENCE</scope>
    <source>
        <tissue evidence="3">Fresh leaf tissue</tissue>
    </source>
</reference>
<proteinExistence type="predicted"/>
<dbReference type="AlphaFoldDB" id="A0A8J5T135"/>
<keyword evidence="2" id="KW-0808">Transferase</keyword>